<evidence type="ECO:0000256" key="2">
    <source>
        <dbReference type="ARBA" id="ARBA00023125"/>
    </source>
</evidence>
<keyword evidence="6" id="KW-1185">Reference proteome</keyword>
<dbReference type="GO" id="GO:0003700">
    <property type="term" value="F:DNA-binding transcription factor activity"/>
    <property type="evidence" value="ECO:0007669"/>
    <property type="project" value="InterPro"/>
</dbReference>
<keyword evidence="3" id="KW-0804">Transcription</keyword>
<dbReference type="InterPro" id="IPR053142">
    <property type="entry name" value="PchR_regulatory_protein"/>
</dbReference>
<gene>
    <name evidence="5" type="ORF">D9O36_06975</name>
</gene>
<dbReference type="PANTHER" id="PTHR47893">
    <property type="entry name" value="REGULATORY PROTEIN PCHR"/>
    <property type="match status" value="1"/>
</dbReference>
<dbReference type="Gene3D" id="1.10.10.60">
    <property type="entry name" value="Homeodomain-like"/>
    <property type="match status" value="2"/>
</dbReference>
<dbReference type="EMBL" id="RCNR01000009">
    <property type="protein sequence ID" value="MUH35576.1"/>
    <property type="molecule type" value="Genomic_DNA"/>
</dbReference>
<organism evidence="5 6">
    <name type="scientific">Zobellia amurskyensis</name>
    <dbReference type="NCBI Taxonomy" id="248905"/>
    <lineage>
        <taxon>Bacteria</taxon>
        <taxon>Pseudomonadati</taxon>
        <taxon>Bacteroidota</taxon>
        <taxon>Flavobacteriia</taxon>
        <taxon>Flavobacteriales</taxon>
        <taxon>Flavobacteriaceae</taxon>
        <taxon>Zobellia</taxon>
    </lineage>
</organism>
<dbReference type="SMART" id="SM00342">
    <property type="entry name" value="HTH_ARAC"/>
    <property type="match status" value="1"/>
</dbReference>
<dbReference type="InterPro" id="IPR009057">
    <property type="entry name" value="Homeodomain-like_sf"/>
</dbReference>
<name>A0A7X2ZSG5_9FLAO</name>
<dbReference type="SUPFAM" id="SSF46689">
    <property type="entry name" value="Homeodomain-like"/>
    <property type="match status" value="1"/>
</dbReference>
<sequence length="342" mass="38650">MTTINLSSAAIKNMFEQLHHNFGGSLAVNAKEHILTLDNELGRGHIRGITFKGGISYLEFDMEFAQDFTLRTGSEENAPICFAYCSAGRIAHSFNNETKKNVLENFQTGILTNASNSDNVLYFQKDVRVKTSLIVVRTVAQTDTAKKNGLNYRLQELMLNGKPAENTIYIGSYNLKIADQITQLKAIKQQGIVRSLLIEGLVHMILALEVQQHTDDLKNRENQTGSLNTREMESVKDISDFVNNYPERQLSISELCRKSGLSPCKLQEGFKLMHGTTVTDYIREVRIEKAEELIKNTDLNISEVVYSIGFTSRSYFSKIFRNKYNCSPKQYKDKQNMMAASA</sequence>
<keyword evidence="2" id="KW-0238">DNA-binding</keyword>
<dbReference type="GO" id="GO:0043565">
    <property type="term" value="F:sequence-specific DNA binding"/>
    <property type="evidence" value="ECO:0007669"/>
    <property type="project" value="InterPro"/>
</dbReference>
<feature type="domain" description="HTH araC/xylS-type" evidence="4">
    <location>
        <begin position="236"/>
        <end position="334"/>
    </location>
</feature>
<evidence type="ECO:0000256" key="3">
    <source>
        <dbReference type="ARBA" id="ARBA00023163"/>
    </source>
</evidence>
<reference evidence="5 6" key="1">
    <citation type="journal article" date="2019" name="Mar. Drugs">
        <title>Comparative Genomics and CAZyme Genome Repertoires of Marine Zobellia amurskyensis KMM 3526(T) and Zobellia laminariae KMM 3676(T).</title>
        <authorList>
            <person name="Chernysheva N."/>
            <person name="Bystritskaya E."/>
            <person name="Stenkova A."/>
            <person name="Golovkin I."/>
            <person name="Nedashkovskaya O."/>
            <person name="Isaeva M."/>
        </authorList>
    </citation>
    <scope>NUCLEOTIDE SEQUENCE [LARGE SCALE GENOMIC DNA]</scope>
    <source>
        <strain evidence="5 6">KMM 3526</strain>
    </source>
</reference>
<keyword evidence="1" id="KW-0805">Transcription regulation</keyword>
<dbReference type="InterPro" id="IPR018060">
    <property type="entry name" value="HTH_AraC"/>
</dbReference>
<dbReference type="PROSITE" id="PS01124">
    <property type="entry name" value="HTH_ARAC_FAMILY_2"/>
    <property type="match status" value="1"/>
</dbReference>
<comment type="caution">
    <text evidence="5">The sequence shown here is derived from an EMBL/GenBank/DDBJ whole genome shotgun (WGS) entry which is preliminary data.</text>
</comment>
<dbReference type="RefSeq" id="WP_155599367.1">
    <property type="nucleotide sequence ID" value="NZ_RCNR01000009.1"/>
</dbReference>
<dbReference type="InterPro" id="IPR020449">
    <property type="entry name" value="Tscrpt_reg_AraC-type_HTH"/>
</dbReference>
<protein>
    <submittedName>
        <fullName evidence="5">AraC family transcriptional regulator</fullName>
    </submittedName>
</protein>
<dbReference type="Pfam" id="PF12833">
    <property type="entry name" value="HTH_18"/>
    <property type="match status" value="1"/>
</dbReference>
<evidence type="ECO:0000313" key="5">
    <source>
        <dbReference type="EMBL" id="MUH35576.1"/>
    </source>
</evidence>
<evidence type="ECO:0000259" key="4">
    <source>
        <dbReference type="PROSITE" id="PS01124"/>
    </source>
</evidence>
<accession>A0A7X2ZSG5</accession>
<evidence type="ECO:0000313" key="6">
    <source>
        <dbReference type="Proteomes" id="UP000540519"/>
    </source>
</evidence>
<dbReference type="AlphaFoldDB" id="A0A7X2ZSG5"/>
<evidence type="ECO:0000256" key="1">
    <source>
        <dbReference type="ARBA" id="ARBA00023015"/>
    </source>
</evidence>
<dbReference type="Proteomes" id="UP000540519">
    <property type="component" value="Unassembled WGS sequence"/>
</dbReference>
<proteinExistence type="predicted"/>
<dbReference type="PANTHER" id="PTHR47893:SF1">
    <property type="entry name" value="REGULATORY PROTEIN PCHR"/>
    <property type="match status" value="1"/>
</dbReference>
<dbReference type="OrthoDB" id="2666928at2"/>
<dbReference type="PRINTS" id="PR00032">
    <property type="entry name" value="HTHARAC"/>
</dbReference>